<dbReference type="EMBL" id="BMGG01000009">
    <property type="protein sequence ID" value="GGC85444.1"/>
    <property type="molecule type" value="Genomic_DNA"/>
</dbReference>
<protein>
    <submittedName>
        <fullName evidence="1">Uncharacterized protein</fullName>
    </submittedName>
</protein>
<gene>
    <name evidence="1" type="ORF">GCM10010994_49170</name>
</gene>
<comment type="caution">
    <text evidence="1">The sequence shown here is derived from an EMBL/GenBank/DDBJ whole genome shotgun (WGS) entry which is preliminary data.</text>
</comment>
<dbReference type="AlphaFoldDB" id="A0A916USN7"/>
<proteinExistence type="predicted"/>
<evidence type="ECO:0000313" key="1">
    <source>
        <dbReference type="EMBL" id="GGC85444.1"/>
    </source>
</evidence>
<keyword evidence="2" id="KW-1185">Reference proteome</keyword>
<organism evidence="1 2">
    <name type="scientific">Chelatococcus reniformis</name>
    <dbReference type="NCBI Taxonomy" id="1494448"/>
    <lineage>
        <taxon>Bacteria</taxon>
        <taxon>Pseudomonadati</taxon>
        <taxon>Pseudomonadota</taxon>
        <taxon>Alphaproteobacteria</taxon>
        <taxon>Hyphomicrobiales</taxon>
        <taxon>Chelatococcaceae</taxon>
        <taxon>Chelatococcus</taxon>
    </lineage>
</organism>
<evidence type="ECO:0000313" key="2">
    <source>
        <dbReference type="Proteomes" id="UP000637002"/>
    </source>
</evidence>
<dbReference type="Proteomes" id="UP000637002">
    <property type="component" value="Unassembled WGS sequence"/>
</dbReference>
<sequence length="84" mass="8757">MSTLISEAAAPVEAGAANAYIIEIAGTAAGIVAADRRGFRFHAAAGPFNAIDGHSFRTPAEAERAARRLFHRRADVRPAAGAVR</sequence>
<reference evidence="1" key="2">
    <citation type="submission" date="2020-09" db="EMBL/GenBank/DDBJ databases">
        <authorList>
            <person name="Sun Q."/>
            <person name="Zhou Y."/>
        </authorList>
    </citation>
    <scope>NUCLEOTIDE SEQUENCE</scope>
    <source>
        <strain evidence="1">CGMCC 1.12919</strain>
    </source>
</reference>
<accession>A0A916USN7</accession>
<dbReference type="RefSeq" id="WP_188611818.1">
    <property type="nucleotide sequence ID" value="NZ_BMGG01000009.1"/>
</dbReference>
<reference evidence="1" key="1">
    <citation type="journal article" date="2014" name="Int. J. Syst. Evol. Microbiol.">
        <title>Complete genome sequence of Corynebacterium casei LMG S-19264T (=DSM 44701T), isolated from a smear-ripened cheese.</title>
        <authorList>
            <consortium name="US DOE Joint Genome Institute (JGI-PGF)"/>
            <person name="Walter F."/>
            <person name="Albersmeier A."/>
            <person name="Kalinowski J."/>
            <person name="Ruckert C."/>
        </authorList>
    </citation>
    <scope>NUCLEOTIDE SEQUENCE</scope>
    <source>
        <strain evidence="1">CGMCC 1.12919</strain>
    </source>
</reference>
<name>A0A916USN7_9HYPH</name>